<dbReference type="EMBL" id="BAABAE010000002">
    <property type="protein sequence ID" value="GAA3734186.1"/>
    <property type="molecule type" value="Genomic_DNA"/>
</dbReference>
<feature type="domain" description="Fumarylacetoacetase-like C-terminal" evidence="3">
    <location>
        <begin position="75"/>
        <end position="279"/>
    </location>
</feature>
<protein>
    <submittedName>
        <fullName evidence="4">Fumarylacetoacetate hydrolase family protein</fullName>
    </submittedName>
</protein>
<evidence type="ECO:0000313" key="5">
    <source>
        <dbReference type="Proteomes" id="UP001501004"/>
    </source>
</evidence>
<dbReference type="InterPro" id="IPR011234">
    <property type="entry name" value="Fumarylacetoacetase-like_C"/>
</dbReference>
<sequence>MRIANIDGRLTIVATTDHGIDVERASGGRFAAEPTAVFDRWDEFSEWAAGLEDIAAEVELRPDRIGAPSPTPRQIFAVGLNYRAHADESGFSIPDSPVVFTKYQSALTGPNTTVRLPSGGHTDWETELVVVVGRKASAVSEDDAWGHVAGLTIGQDLSERITQRSGPAPQFGLGKSFAGFAPTGPWIVTPDEFADPDDLGLGCSINGVEMQDGRTSSFIFGVPRLISYLSSIVTLLPGDLIFTGTPSGVGMGRDPQVWLKPGDELVTWIEGIGELRQSFVA</sequence>
<keyword evidence="5" id="KW-1185">Reference proteome</keyword>
<dbReference type="Pfam" id="PF01557">
    <property type="entry name" value="FAA_hydrolase"/>
    <property type="match status" value="1"/>
</dbReference>
<dbReference type="Gene3D" id="3.90.850.10">
    <property type="entry name" value="Fumarylacetoacetase-like, C-terminal domain"/>
    <property type="match status" value="1"/>
</dbReference>
<dbReference type="RefSeq" id="WP_344753927.1">
    <property type="nucleotide sequence ID" value="NZ_BAABAE010000002.1"/>
</dbReference>
<evidence type="ECO:0000259" key="3">
    <source>
        <dbReference type="Pfam" id="PF01557"/>
    </source>
</evidence>
<comment type="caution">
    <text evidence="4">The sequence shown here is derived from an EMBL/GenBank/DDBJ whole genome shotgun (WGS) entry which is preliminary data.</text>
</comment>
<dbReference type="InterPro" id="IPR051121">
    <property type="entry name" value="FAH"/>
</dbReference>
<reference evidence="5" key="1">
    <citation type="journal article" date="2019" name="Int. J. Syst. Evol. Microbiol.">
        <title>The Global Catalogue of Microorganisms (GCM) 10K type strain sequencing project: providing services to taxonomists for standard genome sequencing and annotation.</title>
        <authorList>
            <consortium name="The Broad Institute Genomics Platform"/>
            <consortium name="The Broad Institute Genome Sequencing Center for Infectious Disease"/>
            <person name="Wu L."/>
            <person name="Ma J."/>
        </authorList>
    </citation>
    <scope>NUCLEOTIDE SEQUENCE [LARGE SCALE GENOMIC DNA]</scope>
    <source>
        <strain evidence="5">JCM 16949</strain>
    </source>
</reference>
<name>A0ABP7F9J9_9MICO</name>
<evidence type="ECO:0000313" key="4">
    <source>
        <dbReference type="EMBL" id="GAA3734186.1"/>
    </source>
</evidence>
<accession>A0ABP7F9J9</accession>
<dbReference type="InterPro" id="IPR036663">
    <property type="entry name" value="Fumarylacetoacetase_C_sf"/>
</dbReference>
<evidence type="ECO:0000256" key="2">
    <source>
        <dbReference type="ARBA" id="ARBA00022723"/>
    </source>
</evidence>
<keyword evidence="2" id="KW-0479">Metal-binding</keyword>
<organism evidence="4 5">
    <name type="scientific">Leifsonella bigeumensis</name>
    <dbReference type="NCBI Taxonomy" id="433643"/>
    <lineage>
        <taxon>Bacteria</taxon>
        <taxon>Bacillati</taxon>
        <taxon>Actinomycetota</taxon>
        <taxon>Actinomycetes</taxon>
        <taxon>Micrococcales</taxon>
        <taxon>Microbacteriaceae</taxon>
        <taxon>Leifsonella</taxon>
    </lineage>
</organism>
<comment type="similarity">
    <text evidence="1">Belongs to the FAH family.</text>
</comment>
<evidence type="ECO:0000256" key="1">
    <source>
        <dbReference type="ARBA" id="ARBA00010211"/>
    </source>
</evidence>
<gene>
    <name evidence="4" type="ORF">GCM10022239_07890</name>
</gene>
<proteinExistence type="inferred from homology"/>
<dbReference type="PANTHER" id="PTHR42796:SF4">
    <property type="entry name" value="FUMARYLACETOACETATE HYDROLASE DOMAIN-CONTAINING PROTEIN 2A"/>
    <property type="match status" value="1"/>
</dbReference>
<dbReference type="GO" id="GO:0016787">
    <property type="term" value="F:hydrolase activity"/>
    <property type="evidence" value="ECO:0007669"/>
    <property type="project" value="UniProtKB-KW"/>
</dbReference>
<keyword evidence="4" id="KW-0378">Hydrolase</keyword>
<dbReference type="Proteomes" id="UP001501004">
    <property type="component" value="Unassembled WGS sequence"/>
</dbReference>
<dbReference type="PANTHER" id="PTHR42796">
    <property type="entry name" value="FUMARYLACETOACETATE HYDROLASE DOMAIN-CONTAINING PROTEIN 2A-RELATED"/>
    <property type="match status" value="1"/>
</dbReference>
<dbReference type="SUPFAM" id="SSF56529">
    <property type="entry name" value="FAH"/>
    <property type="match status" value="1"/>
</dbReference>